<dbReference type="EMBL" id="JACEIK010008808">
    <property type="protein sequence ID" value="MCE3051656.1"/>
    <property type="molecule type" value="Genomic_DNA"/>
</dbReference>
<organism evidence="1 2">
    <name type="scientific">Datura stramonium</name>
    <name type="common">Jimsonweed</name>
    <name type="synonym">Common thornapple</name>
    <dbReference type="NCBI Taxonomy" id="4076"/>
    <lineage>
        <taxon>Eukaryota</taxon>
        <taxon>Viridiplantae</taxon>
        <taxon>Streptophyta</taxon>
        <taxon>Embryophyta</taxon>
        <taxon>Tracheophyta</taxon>
        <taxon>Spermatophyta</taxon>
        <taxon>Magnoliopsida</taxon>
        <taxon>eudicotyledons</taxon>
        <taxon>Gunneridae</taxon>
        <taxon>Pentapetalae</taxon>
        <taxon>asterids</taxon>
        <taxon>lamiids</taxon>
        <taxon>Solanales</taxon>
        <taxon>Solanaceae</taxon>
        <taxon>Solanoideae</taxon>
        <taxon>Datureae</taxon>
        <taxon>Datura</taxon>
    </lineage>
</organism>
<name>A0ABS8WP15_DATST</name>
<accession>A0ABS8WP15</accession>
<dbReference type="PROSITE" id="PS51257">
    <property type="entry name" value="PROKAR_LIPOPROTEIN"/>
    <property type="match status" value="1"/>
</dbReference>
<comment type="caution">
    <text evidence="1">The sequence shown here is derived from an EMBL/GenBank/DDBJ whole genome shotgun (WGS) entry which is preliminary data.</text>
</comment>
<dbReference type="Proteomes" id="UP000823775">
    <property type="component" value="Unassembled WGS sequence"/>
</dbReference>
<evidence type="ECO:0000313" key="2">
    <source>
        <dbReference type="Proteomes" id="UP000823775"/>
    </source>
</evidence>
<gene>
    <name evidence="1" type="ORF">HAX54_050449</name>
</gene>
<sequence length="70" mass="7954">MDGDRQTPMERRSNFRVGFRPLIGSHVASAACRSGPHSPPCFRYIIGLLTFYLSYWQVIDGLRIPPRDSS</sequence>
<evidence type="ECO:0000313" key="1">
    <source>
        <dbReference type="EMBL" id="MCE3051656.1"/>
    </source>
</evidence>
<feature type="non-terminal residue" evidence="1">
    <location>
        <position position="70"/>
    </location>
</feature>
<reference evidence="1 2" key="1">
    <citation type="journal article" date="2021" name="BMC Genomics">
        <title>Datura genome reveals duplications of psychoactive alkaloid biosynthetic genes and high mutation rate following tissue culture.</title>
        <authorList>
            <person name="Rajewski A."/>
            <person name="Carter-House D."/>
            <person name="Stajich J."/>
            <person name="Litt A."/>
        </authorList>
    </citation>
    <scope>NUCLEOTIDE SEQUENCE [LARGE SCALE GENOMIC DNA]</scope>
    <source>
        <strain evidence="1">AR-01</strain>
    </source>
</reference>
<proteinExistence type="predicted"/>
<protein>
    <submittedName>
        <fullName evidence="1">Uncharacterized protein</fullName>
    </submittedName>
</protein>
<keyword evidence="2" id="KW-1185">Reference proteome</keyword>